<dbReference type="GO" id="GO:0015628">
    <property type="term" value="P:protein secretion by the type II secretion system"/>
    <property type="evidence" value="ECO:0007669"/>
    <property type="project" value="InterPro"/>
</dbReference>
<keyword evidence="6" id="KW-0997">Cell inner membrane</keyword>
<keyword evidence="9 11" id="KW-0472">Membrane</keyword>
<dbReference type="EMBL" id="BSOT01000006">
    <property type="protein sequence ID" value="GLR71445.1"/>
    <property type="molecule type" value="Genomic_DNA"/>
</dbReference>
<evidence type="ECO:0000256" key="1">
    <source>
        <dbReference type="ARBA" id="ARBA00004533"/>
    </source>
</evidence>
<feature type="transmembrane region" description="Helical" evidence="11">
    <location>
        <begin position="6"/>
        <end position="28"/>
    </location>
</feature>
<evidence type="ECO:0000313" key="13">
    <source>
        <dbReference type="Proteomes" id="UP001156601"/>
    </source>
</evidence>
<accession>A0AA37T0F6</accession>
<keyword evidence="7 11" id="KW-0812">Transmembrane</keyword>
<comment type="similarity">
    <text evidence="2">Belongs to the GSP N family.</text>
</comment>
<evidence type="ECO:0000256" key="7">
    <source>
        <dbReference type="ARBA" id="ARBA00022692"/>
    </source>
</evidence>
<evidence type="ECO:0000256" key="5">
    <source>
        <dbReference type="ARBA" id="ARBA00022475"/>
    </source>
</evidence>
<reference evidence="12" key="2">
    <citation type="submission" date="2023-01" db="EMBL/GenBank/DDBJ databases">
        <title>Draft genome sequence of Agaribacter marinus strain NBRC 110023.</title>
        <authorList>
            <person name="Sun Q."/>
            <person name="Mori K."/>
        </authorList>
    </citation>
    <scope>NUCLEOTIDE SEQUENCE</scope>
    <source>
        <strain evidence="12">NBRC 110023</strain>
    </source>
</reference>
<comment type="subcellular location">
    <subcellularLocation>
        <location evidence="1">Cell inner membrane</location>
    </subcellularLocation>
</comment>
<dbReference type="AlphaFoldDB" id="A0AA37T0F6"/>
<dbReference type="Pfam" id="PF01203">
    <property type="entry name" value="T2SSN"/>
    <property type="match status" value="1"/>
</dbReference>
<evidence type="ECO:0000256" key="6">
    <source>
        <dbReference type="ARBA" id="ARBA00022519"/>
    </source>
</evidence>
<keyword evidence="5" id="KW-1003">Cell membrane</keyword>
<name>A0AA37T0F6_9ALTE</name>
<protein>
    <recommendedName>
        <fullName evidence="3">Type II secretion system protein N</fullName>
    </recommendedName>
    <alternativeName>
        <fullName evidence="10">General secretion pathway protein N</fullName>
    </alternativeName>
</protein>
<dbReference type="GO" id="GO:0015627">
    <property type="term" value="C:type II protein secretion system complex"/>
    <property type="evidence" value="ECO:0007669"/>
    <property type="project" value="InterPro"/>
</dbReference>
<keyword evidence="13" id="KW-1185">Reference proteome</keyword>
<evidence type="ECO:0000256" key="11">
    <source>
        <dbReference type="SAM" id="Phobius"/>
    </source>
</evidence>
<proteinExistence type="inferred from homology"/>
<gene>
    <name evidence="12" type="ORF">GCM10007852_23530</name>
</gene>
<keyword evidence="4" id="KW-0813">Transport</keyword>
<evidence type="ECO:0000256" key="9">
    <source>
        <dbReference type="ARBA" id="ARBA00023136"/>
    </source>
</evidence>
<dbReference type="RefSeq" id="WP_284217803.1">
    <property type="nucleotide sequence ID" value="NZ_BSOT01000006.1"/>
</dbReference>
<evidence type="ECO:0000256" key="8">
    <source>
        <dbReference type="ARBA" id="ARBA00022927"/>
    </source>
</evidence>
<evidence type="ECO:0000313" key="12">
    <source>
        <dbReference type="EMBL" id="GLR71445.1"/>
    </source>
</evidence>
<evidence type="ECO:0000256" key="3">
    <source>
        <dbReference type="ARBA" id="ARBA00021563"/>
    </source>
</evidence>
<organism evidence="12 13">
    <name type="scientific">Agaribacter marinus</name>
    <dbReference type="NCBI Taxonomy" id="1431249"/>
    <lineage>
        <taxon>Bacteria</taxon>
        <taxon>Pseudomonadati</taxon>
        <taxon>Pseudomonadota</taxon>
        <taxon>Gammaproteobacteria</taxon>
        <taxon>Alteromonadales</taxon>
        <taxon>Alteromonadaceae</taxon>
        <taxon>Agaribacter</taxon>
    </lineage>
</organism>
<evidence type="ECO:0000256" key="4">
    <source>
        <dbReference type="ARBA" id="ARBA00022448"/>
    </source>
</evidence>
<keyword evidence="8" id="KW-0653">Protein transport</keyword>
<comment type="caution">
    <text evidence="12">The sequence shown here is derived from an EMBL/GenBank/DDBJ whole genome shotgun (WGS) entry which is preliminary data.</text>
</comment>
<reference evidence="12" key="1">
    <citation type="journal article" date="2014" name="Int. J. Syst. Evol. Microbiol.">
        <title>Complete genome sequence of Corynebacterium casei LMG S-19264T (=DSM 44701T), isolated from a smear-ripened cheese.</title>
        <authorList>
            <consortium name="US DOE Joint Genome Institute (JGI-PGF)"/>
            <person name="Walter F."/>
            <person name="Albersmeier A."/>
            <person name="Kalinowski J."/>
            <person name="Ruckert C."/>
        </authorList>
    </citation>
    <scope>NUCLEOTIDE SEQUENCE</scope>
    <source>
        <strain evidence="12">NBRC 110023</strain>
    </source>
</reference>
<evidence type="ECO:0000256" key="2">
    <source>
        <dbReference type="ARBA" id="ARBA00007208"/>
    </source>
</evidence>
<dbReference type="InterPro" id="IPR022792">
    <property type="entry name" value="T2SS_protein-GspN"/>
</dbReference>
<sequence length="251" mass="27408">MRVWQWILFCVLIYVLGLVIYAPASLLTNAIQKNSQNKVLFSTPNGTFFSGGADQVIVNGININNVKWELSPLKLLLLSANVDITGGNLRDMAQTYVAGDITINLLDTNDLNIQNLQTYIPVKTLLAQVQLPVFITAEGRVRANIQHLDASPNCIELTGTGSWQNAAISSNGKVTNLGSFDANLSCVENAYVITMNNKNILNLDASLSLTTTGSYKVSGKFKPDDSLPSEIKQAANFFGQPDQQGFYQINF</sequence>
<dbReference type="Proteomes" id="UP001156601">
    <property type="component" value="Unassembled WGS sequence"/>
</dbReference>
<keyword evidence="11" id="KW-1133">Transmembrane helix</keyword>
<evidence type="ECO:0000256" key="10">
    <source>
        <dbReference type="ARBA" id="ARBA00030772"/>
    </source>
</evidence>
<dbReference type="GO" id="GO:0005886">
    <property type="term" value="C:plasma membrane"/>
    <property type="evidence" value="ECO:0007669"/>
    <property type="project" value="UniProtKB-SubCell"/>
</dbReference>